<proteinExistence type="predicted"/>
<reference evidence="2" key="1">
    <citation type="journal article" date="2020" name="mSystems">
        <title>Genome- and Community-Level Interaction Insights into Carbon Utilization and Element Cycling Functions of Hydrothermarchaeota in Hydrothermal Sediment.</title>
        <authorList>
            <person name="Zhou Z."/>
            <person name="Liu Y."/>
            <person name="Xu W."/>
            <person name="Pan J."/>
            <person name="Luo Z.H."/>
            <person name="Li M."/>
        </authorList>
    </citation>
    <scope>NUCLEOTIDE SEQUENCE [LARGE SCALE GENOMIC DNA]</scope>
    <source>
        <strain evidence="2">SpSt-853</strain>
    </source>
</reference>
<accession>A0A7C5AN47</accession>
<evidence type="ECO:0000313" key="2">
    <source>
        <dbReference type="EMBL" id="HGZ12766.1"/>
    </source>
</evidence>
<dbReference type="EMBL" id="DTKJ01000078">
    <property type="protein sequence ID" value="HGZ12766.1"/>
    <property type="molecule type" value="Genomic_DNA"/>
</dbReference>
<dbReference type="AlphaFoldDB" id="A0A7C5AN47"/>
<gene>
    <name evidence="2" type="ORF">ENW48_11235</name>
</gene>
<feature type="signal peptide" evidence="1">
    <location>
        <begin position="1"/>
        <end position="20"/>
    </location>
</feature>
<keyword evidence="1" id="KW-0732">Signal</keyword>
<comment type="caution">
    <text evidence="2">The sequence shown here is derived from an EMBL/GenBank/DDBJ whole genome shotgun (WGS) entry which is preliminary data.</text>
</comment>
<evidence type="ECO:0000256" key="1">
    <source>
        <dbReference type="SAM" id="SignalP"/>
    </source>
</evidence>
<organism evidence="2">
    <name type="scientific">Desulfobacca acetoxidans</name>
    <dbReference type="NCBI Taxonomy" id="60893"/>
    <lineage>
        <taxon>Bacteria</taxon>
        <taxon>Pseudomonadati</taxon>
        <taxon>Thermodesulfobacteriota</taxon>
        <taxon>Desulfobaccia</taxon>
        <taxon>Desulfobaccales</taxon>
        <taxon>Desulfobaccaceae</taxon>
        <taxon>Desulfobacca</taxon>
    </lineage>
</organism>
<name>A0A7C5AN47_9BACT</name>
<feature type="chain" id="PRO_5028062169" description="Porin" evidence="1">
    <location>
        <begin position="21"/>
        <end position="472"/>
    </location>
</feature>
<dbReference type="SUPFAM" id="SSF56935">
    <property type="entry name" value="Porins"/>
    <property type="match status" value="1"/>
</dbReference>
<sequence length="472" mass="53436">MKRLVFVALLVALVALPAAAAEFTLGGYIKLDAWWDSTQVSKNLLGVVVRHNDYQAFGGTSNRNHHGRFQATAQSSRFNFTIKGPELWGAKTSGFIEVDFDQQLDTRQTSSHSYVPRLRHAFFRLDWPETQLLMGQYWGMFCNYYPELIQDGPFQGHGQSTQRLAQVRLTQKFLGMFTLAGLVGTPYDPDSTDNIGGTMSPTGTVALWGQRSATPQFQISLDFEKDFYGKAAFYGRPKGFNINVAAGWQRTQYLKGRAAASAYTFGNNNYVGAFNIIQRDDQYLDPWVVQVTAFIPVIPTRTPNLAGTASLTAQFYVGAGLSAFGMARDQDNSYFVYRGNHFWTDPTNGNLFFGPVYERVLHKAYGGYIQAQYYFNNQWYLTYAYGFQKLFDVNNSTCVGAPGGYFYATMQDQALMTQEHAIALYYRPITALKFGLQYSYMRTDYLQITTVGSRTTRMGDNHRVEFAGWFYF</sequence>
<evidence type="ECO:0008006" key="3">
    <source>
        <dbReference type="Google" id="ProtNLM"/>
    </source>
</evidence>
<protein>
    <recommendedName>
        <fullName evidence="3">Porin</fullName>
    </recommendedName>
</protein>